<dbReference type="PROSITE" id="PS51098">
    <property type="entry name" value="PTS_EIIB_TYPE_1"/>
    <property type="match status" value="1"/>
</dbReference>
<dbReference type="Proteomes" id="UP000001551">
    <property type="component" value="Chromosome"/>
</dbReference>
<dbReference type="InterPro" id="IPR010973">
    <property type="entry name" value="PTS_IIBC_sucr"/>
</dbReference>
<keyword evidence="16" id="KW-1185">Reference proteome</keyword>
<evidence type="ECO:0000256" key="3">
    <source>
        <dbReference type="ARBA" id="ARBA00022475"/>
    </source>
</evidence>
<dbReference type="GO" id="GO:0009401">
    <property type="term" value="P:phosphoenolpyruvate-dependent sugar phosphotransferase system"/>
    <property type="evidence" value="ECO:0007669"/>
    <property type="project" value="UniProtKB-KW"/>
</dbReference>
<dbReference type="InterPro" id="IPR050558">
    <property type="entry name" value="PTS_Sugar-Specific_Components"/>
</dbReference>
<evidence type="ECO:0000313" key="16">
    <source>
        <dbReference type="Proteomes" id="UP000001551"/>
    </source>
</evidence>
<feature type="domain" description="PTS EIIB type-1" evidence="13">
    <location>
        <begin position="4"/>
        <end position="87"/>
    </location>
</feature>
<dbReference type="GO" id="GO:0008982">
    <property type="term" value="F:protein-N(PI)-phosphohistidine-sugar phosphotransferase activity"/>
    <property type="evidence" value="ECO:0007669"/>
    <property type="project" value="InterPro"/>
</dbReference>
<evidence type="ECO:0000256" key="4">
    <source>
        <dbReference type="ARBA" id="ARBA00022597"/>
    </source>
</evidence>
<dbReference type="Pfam" id="PF00367">
    <property type="entry name" value="PTS_EIIB"/>
    <property type="match status" value="1"/>
</dbReference>
<feature type="transmembrane region" description="Helical" evidence="12">
    <location>
        <begin position="330"/>
        <end position="351"/>
    </location>
</feature>
<keyword evidence="4" id="KW-0762">Sugar transport</keyword>
<sequence length="475" mass="50080">MNYNKLAEELLDLVGGEENISSVAHCATRLRFVLKDDAKAQTKKIAALDGVKGAFSSAGQYQVIIGQGAVNDAYDALVNRAHITESSVDEQKVAAAQKLNIVQRFCRMLSGIFVPIIPAIVACGLLMGLLNTLTSFKVIGTTSGLYQLLNMFSNAAFVFLPMIIAFSAAKTFKTNPFLAAVIGAIMIHPDLLNAWNLGLQKATTLNVFGLHIAMVGYQGTVIPVLIAVWVMSKIEHFVHKIVPNVLDILLTPFITVLLTGFITLAFIGPVGRLIGDGISFGLKDFYIAAGPIAGLIFGGFYSAIVITGIHHSFHAIEAGLLANPAIKINFLLPIWAMANVAQGGAALAVYFRTSNKKIKALAPPSALSCFLGITEPAIFGVNLRYGRPFIGGAIGGAIGGLYMGLMKVGMNGLGVTGIPGIAITSGWSMVNYTIGMGIAAGVAFLVTALIFQDKDLDADDDTPAPLVQTPAGQQA</sequence>
<feature type="transmembrane region" description="Helical" evidence="12">
    <location>
        <begin position="244"/>
        <end position="267"/>
    </location>
</feature>
<dbReference type="STRING" id="663278.Ethha_0827"/>
<dbReference type="GO" id="GO:0016301">
    <property type="term" value="F:kinase activity"/>
    <property type="evidence" value="ECO:0007669"/>
    <property type="project" value="UniProtKB-KW"/>
</dbReference>
<dbReference type="InterPro" id="IPR013013">
    <property type="entry name" value="PTS_EIIC_1"/>
</dbReference>
<feature type="transmembrane region" description="Helical" evidence="12">
    <location>
        <begin position="108"/>
        <end position="131"/>
    </location>
</feature>
<dbReference type="GO" id="GO:0015771">
    <property type="term" value="P:trehalose transport"/>
    <property type="evidence" value="ECO:0007669"/>
    <property type="project" value="TreeGrafter"/>
</dbReference>
<proteinExistence type="predicted"/>
<evidence type="ECO:0000256" key="5">
    <source>
        <dbReference type="ARBA" id="ARBA00022679"/>
    </source>
</evidence>
<dbReference type="NCBIfam" id="TIGR00826">
    <property type="entry name" value="EIIB_glc"/>
    <property type="match status" value="1"/>
</dbReference>
<accession>E6U329</accession>
<dbReference type="FunFam" id="3.30.1360.60:FF:000001">
    <property type="entry name" value="PTS system glucose-specific IIBC component PtsG"/>
    <property type="match status" value="1"/>
</dbReference>
<evidence type="ECO:0000256" key="10">
    <source>
        <dbReference type="ARBA" id="ARBA00023136"/>
    </source>
</evidence>
<evidence type="ECO:0000256" key="12">
    <source>
        <dbReference type="SAM" id="Phobius"/>
    </source>
</evidence>
<evidence type="ECO:0000256" key="11">
    <source>
        <dbReference type="PROSITE-ProRule" id="PRU00421"/>
    </source>
</evidence>
<evidence type="ECO:0000256" key="9">
    <source>
        <dbReference type="ARBA" id="ARBA00022989"/>
    </source>
</evidence>
<dbReference type="InterPro" id="IPR003352">
    <property type="entry name" value="PTS_EIIC"/>
</dbReference>
<dbReference type="PROSITE" id="PS01035">
    <property type="entry name" value="PTS_EIIB_TYPE_1_CYS"/>
    <property type="match status" value="1"/>
</dbReference>
<evidence type="ECO:0000259" key="14">
    <source>
        <dbReference type="PROSITE" id="PS51103"/>
    </source>
</evidence>
<dbReference type="EC" id="2.7.1.69" evidence="15"/>
<feature type="transmembrane region" description="Helical" evidence="12">
    <location>
        <begin position="389"/>
        <end position="408"/>
    </location>
</feature>
<dbReference type="CDD" id="cd00212">
    <property type="entry name" value="PTS_IIB_glc"/>
    <property type="match status" value="1"/>
</dbReference>
<keyword evidence="6" id="KW-0598">Phosphotransferase system</keyword>
<feature type="active site" description="Phosphocysteine intermediate; for EIIB activity" evidence="11">
    <location>
        <position position="26"/>
    </location>
</feature>
<keyword evidence="7 12" id="KW-0812">Transmembrane</keyword>
<dbReference type="PROSITE" id="PS51103">
    <property type="entry name" value="PTS_EIIC_TYPE_1"/>
    <property type="match status" value="1"/>
</dbReference>
<dbReference type="Pfam" id="PF02378">
    <property type="entry name" value="PTS_EIIC"/>
    <property type="match status" value="1"/>
</dbReference>
<gene>
    <name evidence="15" type="ordered locus">Ethha_0827</name>
</gene>
<evidence type="ECO:0000259" key="13">
    <source>
        <dbReference type="PROSITE" id="PS51098"/>
    </source>
</evidence>
<dbReference type="InterPro" id="IPR036878">
    <property type="entry name" value="Glu_permease_IIB"/>
</dbReference>
<dbReference type="NCBIfam" id="TIGR01996">
    <property type="entry name" value="PTS-II-BC-sucr"/>
    <property type="match status" value="1"/>
</dbReference>
<dbReference type="RefSeq" id="WP_013484766.1">
    <property type="nucleotide sequence ID" value="NC_014828.1"/>
</dbReference>
<evidence type="ECO:0000256" key="2">
    <source>
        <dbReference type="ARBA" id="ARBA00022448"/>
    </source>
</evidence>
<feature type="transmembrane region" description="Helical" evidence="12">
    <location>
        <begin position="207"/>
        <end position="232"/>
    </location>
</feature>
<evidence type="ECO:0000313" key="15">
    <source>
        <dbReference type="EMBL" id="ADU26396.1"/>
    </source>
</evidence>
<comment type="subcellular location">
    <subcellularLocation>
        <location evidence="1">Cell membrane</location>
        <topology evidence="1">Multi-pass membrane protein</topology>
    </subcellularLocation>
</comment>
<feature type="transmembrane region" description="Helical" evidence="12">
    <location>
        <begin position="429"/>
        <end position="451"/>
    </location>
</feature>
<keyword evidence="8" id="KW-0418">Kinase</keyword>
<dbReference type="EMBL" id="CP002400">
    <property type="protein sequence ID" value="ADU26396.1"/>
    <property type="molecule type" value="Genomic_DNA"/>
</dbReference>
<keyword evidence="2" id="KW-0813">Transport</keyword>
<organism evidence="15 16">
    <name type="scientific">Ethanoligenens harbinense (strain DSM 18485 / JCM 12961 / CGMCC 1.5033 / YUAN-3)</name>
    <dbReference type="NCBI Taxonomy" id="663278"/>
    <lineage>
        <taxon>Bacteria</taxon>
        <taxon>Bacillati</taxon>
        <taxon>Bacillota</taxon>
        <taxon>Clostridia</taxon>
        <taxon>Eubacteriales</taxon>
        <taxon>Oscillospiraceae</taxon>
        <taxon>Ethanoligenens</taxon>
    </lineage>
</organism>
<dbReference type="InterPro" id="IPR001996">
    <property type="entry name" value="PTS_IIB_1"/>
</dbReference>
<dbReference type="KEGG" id="eha:Ethha_0827"/>
<feature type="transmembrane region" description="Helical" evidence="12">
    <location>
        <begin position="151"/>
        <end position="169"/>
    </location>
</feature>
<dbReference type="PANTHER" id="PTHR30175:SF7">
    <property type="entry name" value="NEGATIVE REGULATOR OF SACY ACTIVITY"/>
    <property type="match status" value="1"/>
</dbReference>
<dbReference type="Gene3D" id="3.30.1360.60">
    <property type="entry name" value="Glucose permease domain IIB"/>
    <property type="match status" value="1"/>
</dbReference>
<keyword evidence="9 12" id="KW-1133">Transmembrane helix</keyword>
<dbReference type="eggNOG" id="COG1264">
    <property type="taxonomic scope" value="Bacteria"/>
</dbReference>
<keyword evidence="10 12" id="KW-0472">Membrane</keyword>
<name>E6U329_ETHHY</name>
<feature type="transmembrane region" description="Helical" evidence="12">
    <location>
        <begin position="287"/>
        <end position="309"/>
    </location>
</feature>
<feature type="domain" description="PTS EIIC type-1" evidence="14">
    <location>
        <begin position="120"/>
        <end position="467"/>
    </location>
</feature>
<keyword evidence="3" id="KW-1003">Cell membrane</keyword>
<dbReference type="AlphaFoldDB" id="E6U329"/>
<evidence type="ECO:0000256" key="1">
    <source>
        <dbReference type="ARBA" id="ARBA00004651"/>
    </source>
</evidence>
<protein>
    <submittedName>
        <fullName evidence="15">PTS system, sucrose-specific IIBC subunit</fullName>
        <ecNumber evidence="15">2.7.1.69</ecNumber>
    </submittedName>
</protein>
<dbReference type="GO" id="GO:0005886">
    <property type="term" value="C:plasma membrane"/>
    <property type="evidence" value="ECO:0007669"/>
    <property type="project" value="UniProtKB-SubCell"/>
</dbReference>
<evidence type="ECO:0000256" key="7">
    <source>
        <dbReference type="ARBA" id="ARBA00022692"/>
    </source>
</evidence>
<keyword evidence="5 15" id="KW-0808">Transferase</keyword>
<reference evidence="15 16" key="1">
    <citation type="submission" date="2010-12" db="EMBL/GenBank/DDBJ databases">
        <title>Complete sequence of Ethanoligenens harbinense YUAN-3.</title>
        <authorList>
            <person name="Lucas S."/>
            <person name="Copeland A."/>
            <person name="Lapidus A."/>
            <person name="Cheng J.-F."/>
            <person name="Bruce D."/>
            <person name="Goodwin L."/>
            <person name="Pitluck S."/>
            <person name="Chertkov O."/>
            <person name="Misra M."/>
            <person name="Detter J.C."/>
            <person name="Han C."/>
            <person name="Tapia R."/>
            <person name="Land M."/>
            <person name="Hauser L."/>
            <person name="Jeffries C."/>
            <person name="Kyrpides N."/>
            <person name="Ivanova N."/>
            <person name="Mikhailova N."/>
            <person name="Wang A."/>
            <person name="Mouttaki H."/>
            <person name="He Z."/>
            <person name="Zhou J."/>
            <person name="Hemme C.L."/>
            <person name="Woyke T."/>
        </authorList>
    </citation>
    <scope>NUCLEOTIDE SEQUENCE [LARGE SCALE GENOMIC DNA]</scope>
    <source>
        <strain evidence="16">DSM 18485 / JCM 12961 / CGMCC 1.5033 / YUAN-3</strain>
    </source>
</reference>
<dbReference type="HOGENOM" id="CLU_012312_2_0_9"/>
<dbReference type="eggNOG" id="COG1263">
    <property type="taxonomic scope" value="Bacteria"/>
</dbReference>
<feature type="transmembrane region" description="Helical" evidence="12">
    <location>
        <begin position="176"/>
        <end position="195"/>
    </location>
</feature>
<dbReference type="InterPro" id="IPR018113">
    <property type="entry name" value="PTrfase_EIIB_Cys"/>
</dbReference>
<dbReference type="PANTHER" id="PTHR30175">
    <property type="entry name" value="PHOSPHOTRANSFERASE SYSTEM TRANSPORT PROTEIN"/>
    <property type="match status" value="1"/>
</dbReference>
<evidence type="ECO:0000256" key="6">
    <source>
        <dbReference type="ARBA" id="ARBA00022683"/>
    </source>
</evidence>
<dbReference type="SUPFAM" id="SSF55604">
    <property type="entry name" value="Glucose permease domain IIB"/>
    <property type="match status" value="1"/>
</dbReference>
<dbReference type="GO" id="GO:0090589">
    <property type="term" value="F:protein-phosphocysteine-trehalose phosphotransferase system transporter activity"/>
    <property type="evidence" value="ECO:0007669"/>
    <property type="project" value="TreeGrafter"/>
</dbReference>
<evidence type="ECO:0000256" key="8">
    <source>
        <dbReference type="ARBA" id="ARBA00022777"/>
    </source>
</evidence>